<keyword evidence="12" id="KW-0539">Nucleus</keyword>
<evidence type="ECO:0000256" key="5">
    <source>
        <dbReference type="ARBA" id="ARBA00022723"/>
    </source>
</evidence>
<evidence type="ECO:0000256" key="9">
    <source>
        <dbReference type="ARBA" id="ARBA00022842"/>
    </source>
</evidence>
<dbReference type="InterPro" id="IPR033310">
    <property type="entry name" value="Mms4/EME1/EME2"/>
</dbReference>
<evidence type="ECO:0000256" key="14">
    <source>
        <dbReference type="SAM" id="MobiDB-lite"/>
    </source>
</evidence>
<evidence type="ECO:0000256" key="1">
    <source>
        <dbReference type="ARBA" id="ARBA00001946"/>
    </source>
</evidence>
<dbReference type="InterPro" id="IPR006166">
    <property type="entry name" value="ERCC4_domain"/>
</dbReference>
<evidence type="ECO:0000256" key="7">
    <source>
        <dbReference type="ARBA" id="ARBA00022763"/>
    </source>
</evidence>
<dbReference type="Proteomes" id="UP001431209">
    <property type="component" value="Unassembled WGS sequence"/>
</dbReference>
<keyword evidence="4" id="KW-0540">Nuclease</keyword>
<dbReference type="GO" id="GO:0051321">
    <property type="term" value="P:meiotic cell cycle"/>
    <property type="evidence" value="ECO:0007669"/>
    <property type="project" value="UniProtKB-KW"/>
</dbReference>
<feature type="region of interest" description="Disordered" evidence="14">
    <location>
        <begin position="81"/>
        <end position="149"/>
    </location>
</feature>
<dbReference type="Pfam" id="PF21292">
    <property type="entry name" value="EME1-MUS81_C"/>
    <property type="match status" value="1"/>
</dbReference>
<keyword evidence="8" id="KW-0378">Hydrolase</keyword>
<keyword evidence="6" id="KW-0255">Endonuclease</keyword>
<protein>
    <submittedName>
        <fullName evidence="16">EME1</fullName>
    </submittedName>
</protein>
<dbReference type="GO" id="GO:0006310">
    <property type="term" value="P:DNA recombination"/>
    <property type="evidence" value="ECO:0007669"/>
    <property type="project" value="UniProtKB-KW"/>
</dbReference>
<dbReference type="Pfam" id="PF02732">
    <property type="entry name" value="ERCC4"/>
    <property type="match status" value="1"/>
</dbReference>
<comment type="cofactor">
    <cofactor evidence="1">
        <name>Mg(2+)</name>
        <dbReference type="ChEBI" id="CHEBI:18420"/>
    </cofactor>
</comment>
<evidence type="ECO:0000256" key="13">
    <source>
        <dbReference type="ARBA" id="ARBA00023254"/>
    </source>
</evidence>
<dbReference type="AlphaFoldDB" id="A0AAW2YUH7"/>
<feature type="domain" description="ERCC4" evidence="15">
    <location>
        <begin position="267"/>
        <end position="378"/>
    </location>
</feature>
<sequence length="492" mass="55370">MEVINLDSDEDDIVEVSSFVTKKTVVTPNRNSSESTIIPTIQRRDSTLLNTSIDLDSDIYDLILGTKESDLRKKHCKDVVEDSMEVSAPESPKPKKRKPEVTKEVVTATKKRKQNTSSSQQDSQPTLSQQSTQSDDEGYDSCSSTSSTQSAKEYKKVTKDFVRRAKGSYALDELNIQIDSNMIKSVGGKSIKEQLELHFDKSRILVQDLDVAHSIKWTRYLPLDYVNWLQECANKKLKSHRPQDGVVKVEINNYCLVRIPGDTMVELIQANTLVEYVQCLKQHLCEQSDLTNNLEMYQDLSKPLTIILLMEGLHSFIKGIEQAKYKRIMEGKKKTKDSVPDIALPNIEKALLEMQLIHGVRVFETVNAAATAQFIAQMTKNLAEAPYKKRTSVLDFKSSSATPFSLSTAGGGRKKQSLQEVWRKQLTEVPSVSEKIANAVADKYPSVRTLLRAYEEYEGDSENMLKDLQVDQKRKVGPVASKCISEIFGADE</sequence>
<evidence type="ECO:0000256" key="6">
    <source>
        <dbReference type="ARBA" id="ARBA00022759"/>
    </source>
</evidence>
<keyword evidence="17" id="KW-1185">Reference proteome</keyword>
<keyword evidence="13" id="KW-0469">Meiosis</keyword>
<keyword evidence="9" id="KW-0460">Magnesium</keyword>
<name>A0AAW2YUH7_9EUKA</name>
<dbReference type="GO" id="GO:0016787">
    <property type="term" value="F:hydrolase activity"/>
    <property type="evidence" value="ECO:0007669"/>
    <property type="project" value="UniProtKB-KW"/>
</dbReference>
<dbReference type="PANTHER" id="PTHR21077:SF5">
    <property type="entry name" value="CROSSOVER JUNCTION ENDONUCLEASE MMS4"/>
    <property type="match status" value="1"/>
</dbReference>
<dbReference type="GO" id="GO:0004519">
    <property type="term" value="F:endonuclease activity"/>
    <property type="evidence" value="ECO:0007669"/>
    <property type="project" value="UniProtKB-KW"/>
</dbReference>
<evidence type="ECO:0000256" key="4">
    <source>
        <dbReference type="ARBA" id="ARBA00022722"/>
    </source>
</evidence>
<evidence type="ECO:0000256" key="10">
    <source>
        <dbReference type="ARBA" id="ARBA00023172"/>
    </source>
</evidence>
<proteinExistence type="inferred from homology"/>
<dbReference type="InterPro" id="IPR042530">
    <property type="entry name" value="EME1/EME2_C"/>
</dbReference>
<keyword evidence="7" id="KW-0227">DNA damage</keyword>
<comment type="caution">
    <text evidence="16">The sequence shown here is derived from an EMBL/GenBank/DDBJ whole genome shotgun (WGS) entry which is preliminary data.</text>
</comment>
<dbReference type="GO" id="GO:0046872">
    <property type="term" value="F:metal ion binding"/>
    <property type="evidence" value="ECO:0007669"/>
    <property type="project" value="UniProtKB-KW"/>
</dbReference>
<evidence type="ECO:0000256" key="3">
    <source>
        <dbReference type="ARBA" id="ARBA00005313"/>
    </source>
</evidence>
<feature type="compositionally biased region" description="Low complexity" evidence="14">
    <location>
        <begin position="115"/>
        <end position="133"/>
    </location>
</feature>
<evidence type="ECO:0000256" key="8">
    <source>
        <dbReference type="ARBA" id="ARBA00022801"/>
    </source>
</evidence>
<evidence type="ECO:0000313" key="16">
    <source>
        <dbReference type="EMBL" id="KAL0480785.1"/>
    </source>
</evidence>
<accession>A0AAW2YUH7</accession>
<evidence type="ECO:0000256" key="12">
    <source>
        <dbReference type="ARBA" id="ARBA00023242"/>
    </source>
</evidence>
<keyword evidence="5" id="KW-0479">Metal-binding</keyword>
<gene>
    <name evidence="16" type="ORF">AKO1_006941</name>
</gene>
<dbReference type="PANTHER" id="PTHR21077">
    <property type="entry name" value="EME1 PROTEIN"/>
    <property type="match status" value="1"/>
</dbReference>
<comment type="similarity">
    <text evidence="3">Belongs to the EME1/MMS4 family.</text>
</comment>
<comment type="subcellular location">
    <subcellularLocation>
        <location evidence="2">Nucleus</location>
    </subcellularLocation>
</comment>
<evidence type="ECO:0000313" key="17">
    <source>
        <dbReference type="Proteomes" id="UP001431209"/>
    </source>
</evidence>
<dbReference type="GO" id="GO:0003677">
    <property type="term" value="F:DNA binding"/>
    <property type="evidence" value="ECO:0007669"/>
    <property type="project" value="InterPro"/>
</dbReference>
<dbReference type="Gene3D" id="3.40.50.10130">
    <property type="match status" value="1"/>
</dbReference>
<dbReference type="GO" id="GO:0048476">
    <property type="term" value="C:Holliday junction resolvase complex"/>
    <property type="evidence" value="ECO:0007669"/>
    <property type="project" value="InterPro"/>
</dbReference>
<keyword evidence="11" id="KW-0234">DNA repair</keyword>
<dbReference type="Gene3D" id="1.10.150.670">
    <property type="entry name" value="Crossover junction endonuclease EME1, DNA-binding domain"/>
    <property type="match status" value="1"/>
</dbReference>
<organism evidence="16 17">
    <name type="scientific">Acrasis kona</name>
    <dbReference type="NCBI Taxonomy" id="1008807"/>
    <lineage>
        <taxon>Eukaryota</taxon>
        <taxon>Discoba</taxon>
        <taxon>Heterolobosea</taxon>
        <taxon>Tetramitia</taxon>
        <taxon>Eutetramitia</taxon>
        <taxon>Acrasidae</taxon>
        <taxon>Acrasis</taxon>
    </lineage>
</organism>
<dbReference type="GO" id="GO:0005634">
    <property type="term" value="C:nucleus"/>
    <property type="evidence" value="ECO:0007669"/>
    <property type="project" value="UniProtKB-SubCell"/>
</dbReference>
<keyword evidence="10" id="KW-0233">DNA recombination</keyword>
<evidence type="ECO:0000256" key="11">
    <source>
        <dbReference type="ARBA" id="ARBA00023204"/>
    </source>
</evidence>
<reference evidence="16 17" key="1">
    <citation type="submission" date="2024-03" db="EMBL/GenBank/DDBJ databases">
        <title>The Acrasis kona genome and developmental transcriptomes reveal deep origins of eukaryotic multicellular pathways.</title>
        <authorList>
            <person name="Sheikh S."/>
            <person name="Fu C.-J."/>
            <person name="Brown M.W."/>
            <person name="Baldauf S.L."/>
        </authorList>
    </citation>
    <scope>NUCLEOTIDE SEQUENCE [LARGE SCALE GENOMIC DNA]</scope>
    <source>
        <strain evidence="16 17">ATCC MYA-3509</strain>
    </source>
</reference>
<dbReference type="EMBL" id="JAOPGA020000687">
    <property type="protein sequence ID" value="KAL0480785.1"/>
    <property type="molecule type" value="Genomic_DNA"/>
</dbReference>
<evidence type="ECO:0000259" key="15">
    <source>
        <dbReference type="Pfam" id="PF02732"/>
    </source>
</evidence>
<evidence type="ECO:0000256" key="2">
    <source>
        <dbReference type="ARBA" id="ARBA00004123"/>
    </source>
</evidence>
<dbReference type="GO" id="GO:0006281">
    <property type="term" value="P:DNA repair"/>
    <property type="evidence" value="ECO:0007669"/>
    <property type="project" value="UniProtKB-KW"/>
</dbReference>